<evidence type="ECO:0000256" key="14">
    <source>
        <dbReference type="ARBA" id="ARBA00023128"/>
    </source>
</evidence>
<evidence type="ECO:0000256" key="4">
    <source>
        <dbReference type="ARBA" id="ARBA00021008"/>
    </source>
</evidence>
<proteinExistence type="inferred from homology"/>
<dbReference type="GO" id="GO:0005743">
    <property type="term" value="C:mitochondrial inner membrane"/>
    <property type="evidence" value="ECO:0007669"/>
    <property type="project" value="UniProtKB-SubCell"/>
</dbReference>
<accession>A0A0A7DTT5</accession>
<keyword evidence="13" id="KW-0830">Ubiquinone</keyword>
<dbReference type="EC" id="7.1.1.2" evidence="3"/>
<feature type="transmembrane region" description="Helical" evidence="18">
    <location>
        <begin position="220"/>
        <end position="238"/>
    </location>
</feature>
<sequence length="313" mass="35512">MKTPLSMLLITSMLGISSNSWLFLWLMIEINTPMFSFMLSSTKENPKNPLNYFIIQSLTSLTMFIILISTMTKYPTTLSNKTLNISMHMIAFIKMGLMPTHNWMMNMMKSMKKTSLSTLMTVQKILPLKITSMITTSQIIQSILLMNLILSSITIMQTTKTNHLLLMSSIHNISWTTLNIQSLTKISTLFFTIYSLMTISLISNLSLTNKTSLNLPNKNSNINLIISIMAISGLPPMWGFMSKFMMIQSMYLSNTPTLTLLTLLNSSILMLSGYLKLCYNMMMTNTKMKTKIPKNSPWLLISNLISPSMIILI</sequence>
<dbReference type="AlphaFoldDB" id="A0A0A7DTT5"/>
<evidence type="ECO:0000313" key="19">
    <source>
        <dbReference type="EMBL" id="AIW82486.1"/>
    </source>
</evidence>
<evidence type="ECO:0000256" key="16">
    <source>
        <dbReference type="ARBA" id="ARBA00031028"/>
    </source>
</evidence>
<keyword evidence="10" id="KW-0249">Electron transport</keyword>
<geneLocation type="mitochondrion" evidence="19"/>
<evidence type="ECO:0000256" key="8">
    <source>
        <dbReference type="ARBA" id="ARBA00022792"/>
    </source>
</evidence>
<keyword evidence="8" id="KW-0999">Mitochondrion inner membrane</keyword>
<reference evidence="19" key="1">
    <citation type="journal article" date="2014" name="BMC Genomics">
        <title>Complete mitochondrial genomes of the human follicle mites Demodex brevis and D. folliculorum: novel gene arrangement, truncated tRNA genes, and ancient divergence between species.</title>
        <authorList>
            <person name="Palopoli M.F."/>
            <person name="Minot S."/>
            <person name="Pei D."/>
            <person name="Satterly A."/>
            <person name="Endrizzi J."/>
        </authorList>
    </citation>
    <scope>NUCLEOTIDE SEQUENCE</scope>
</reference>
<feature type="transmembrane region" description="Helical" evidence="18">
    <location>
        <begin position="139"/>
        <end position="159"/>
    </location>
</feature>
<evidence type="ECO:0000256" key="10">
    <source>
        <dbReference type="ARBA" id="ARBA00022982"/>
    </source>
</evidence>
<comment type="subcellular location">
    <subcellularLocation>
        <location evidence="1">Mitochondrion inner membrane</location>
        <topology evidence="1">Multi-pass membrane protein</topology>
    </subcellularLocation>
</comment>
<keyword evidence="5" id="KW-0813">Transport</keyword>
<gene>
    <name evidence="19" type="primary">ND2</name>
</gene>
<evidence type="ECO:0000256" key="5">
    <source>
        <dbReference type="ARBA" id="ARBA00022448"/>
    </source>
</evidence>
<name>A0A0A7DTT5_DEMBR</name>
<keyword evidence="12" id="KW-0520">NAD</keyword>
<dbReference type="GO" id="GO:0006120">
    <property type="term" value="P:mitochondrial electron transport, NADH to ubiquinone"/>
    <property type="evidence" value="ECO:0007669"/>
    <property type="project" value="TreeGrafter"/>
</dbReference>
<evidence type="ECO:0000256" key="18">
    <source>
        <dbReference type="SAM" id="Phobius"/>
    </source>
</evidence>
<organism evidence="19">
    <name type="scientific">Demodex brevis</name>
    <name type="common">Face mite</name>
    <dbReference type="NCBI Taxonomy" id="574145"/>
    <lineage>
        <taxon>Eukaryota</taxon>
        <taxon>Metazoa</taxon>
        <taxon>Ecdysozoa</taxon>
        <taxon>Arthropoda</taxon>
        <taxon>Chelicerata</taxon>
        <taxon>Arachnida</taxon>
        <taxon>Acari</taxon>
        <taxon>Acariformes</taxon>
        <taxon>Trombidiformes</taxon>
        <taxon>Prostigmata</taxon>
        <taxon>Eleutherengona</taxon>
        <taxon>Raphignathae</taxon>
        <taxon>Cheyletoidea</taxon>
        <taxon>Demodicidae</taxon>
        <taxon>Demodex</taxon>
    </lineage>
</organism>
<keyword evidence="6" id="KW-0679">Respiratory chain</keyword>
<keyword evidence="11 18" id="KW-1133">Transmembrane helix</keyword>
<dbReference type="EMBL" id="KM114225">
    <property type="protein sequence ID" value="AIW82486.1"/>
    <property type="molecule type" value="Genomic_DNA"/>
</dbReference>
<dbReference type="PANTHER" id="PTHR46552">
    <property type="entry name" value="NADH-UBIQUINONE OXIDOREDUCTASE CHAIN 2"/>
    <property type="match status" value="1"/>
</dbReference>
<dbReference type="PANTHER" id="PTHR46552:SF1">
    <property type="entry name" value="NADH-UBIQUINONE OXIDOREDUCTASE CHAIN 2"/>
    <property type="match status" value="1"/>
</dbReference>
<evidence type="ECO:0000256" key="11">
    <source>
        <dbReference type="ARBA" id="ARBA00022989"/>
    </source>
</evidence>
<feature type="transmembrane region" description="Helical" evidence="18">
    <location>
        <begin position="6"/>
        <end position="28"/>
    </location>
</feature>
<evidence type="ECO:0000256" key="15">
    <source>
        <dbReference type="ARBA" id="ARBA00023136"/>
    </source>
</evidence>
<feature type="transmembrane region" description="Helical" evidence="18">
    <location>
        <begin position="186"/>
        <end position="208"/>
    </location>
</feature>
<evidence type="ECO:0000256" key="9">
    <source>
        <dbReference type="ARBA" id="ARBA00022967"/>
    </source>
</evidence>
<keyword evidence="14 19" id="KW-0496">Mitochondrion</keyword>
<protein>
    <recommendedName>
        <fullName evidence="4">NADH-ubiquinone oxidoreductase chain 2</fullName>
        <ecNumber evidence="3">7.1.1.2</ecNumber>
    </recommendedName>
    <alternativeName>
        <fullName evidence="16">NADH dehydrogenase subunit 2</fullName>
    </alternativeName>
</protein>
<comment type="catalytic activity">
    <reaction evidence="17">
        <text>a ubiquinone + NADH + 5 H(+)(in) = a ubiquinol + NAD(+) + 4 H(+)(out)</text>
        <dbReference type="Rhea" id="RHEA:29091"/>
        <dbReference type="Rhea" id="RHEA-COMP:9565"/>
        <dbReference type="Rhea" id="RHEA-COMP:9566"/>
        <dbReference type="ChEBI" id="CHEBI:15378"/>
        <dbReference type="ChEBI" id="CHEBI:16389"/>
        <dbReference type="ChEBI" id="CHEBI:17976"/>
        <dbReference type="ChEBI" id="CHEBI:57540"/>
        <dbReference type="ChEBI" id="CHEBI:57945"/>
        <dbReference type="EC" id="7.1.1.2"/>
    </reaction>
</comment>
<dbReference type="InterPro" id="IPR050175">
    <property type="entry name" value="Complex_I_Subunit_2"/>
</dbReference>
<evidence type="ECO:0000256" key="2">
    <source>
        <dbReference type="ARBA" id="ARBA00007012"/>
    </source>
</evidence>
<evidence type="ECO:0000256" key="6">
    <source>
        <dbReference type="ARBA" id="ARBA00022660"/>
    </source>
</evidence>
<keyword evidence="9" id="KW-1278">Translocase</keyword>
<evidence type="ECO:0000256" key="3">
    <source>
        <dbReference type="ARBA" id="ARBA00012944"/>
    </source>
</evidence>
<keyword evidence="15 18" id="KW-0472">Membrane</keyword>
<feature type="transmembrane region" description="Helical" evidence="18">
    <location>
        <begin position="258"/>
        <end position="279"/>
    </location>
</feature>
<feature type="transmembrane region" description="Helical" evidence="18">
    <location>
        <begin position="83"/>
        <end position="104"/>
    </location>
</feature>
<evidence type="ECO:0000256" key="12">
    <source>
        <dbReference type="ARBA" id="ARBA00023027"/>
    </source>
</evidence>
<keyword evidence="7 18" id="KW-0812">Transmembrane</keyword>
<feature type="transmembrane region" description="Helical" evidence="18">
    <location>
        <begin position="49"/>
        <end position="71"/>
    </location>
</feature>
<dbReference type="GO" id="GO:0008137">
    <property type="term" value="F:NADH dehydrogenase (ubiquinone) activity"/>
    <property type="evidence" value="ECO:0007669"/>
    <property type="project" value="UniProtKB-EC"/>
</dbReference>
<evidence type="ECO:0000256" key="1">
    <source>
        <dbReference type="ARBA" id="ARBA00004448"/>
    </source>
</evidence>
<evidence type="ECO:0000256" key="7">
    <source>
        <dbReference type="ARBA" id="ARBA00022692"/>
    </source>
</evidence>
<evidence type="ECO:0000256" key="17">
    <source>
        <dbReference type="ARBA" id="ARBA00049551"/>
    </source>
</evidence>
<evidence type="ECO:0000256" key="13">
    <source>
        <dbReference type="ARBA" id="ARBA00023075"/>
    </source>
</evidence>
<comment type="similarity">
    <text evidence="2">Belongs to the complex I subunit 2 family.</text>
</comment>